<dbReference type="PANTHER" id="PTHR48475">
    <property type="entry name" value="RIBONUCLEASE H"/>
    <property type="match status" value="1"/>
</dbReference>
<evidence type="ECO:0000259" key="2">
    <source>
        <dbReference type="Pfam" id="PF17919"/>
    </source>
</evidence>
<proteinExistence type="predicted"/>
<dbReference type="EMBL" id="UZAU01000425">
    <property type="status" value="NOT_ANNOTATED_CDS"/>
    <property type="molecule type" value="Genomic_DNA"/>
</dbReference>
<feature type="compositionally biased region" description="Polar residues" evidence="1">
    <location>
        <begin position="31"/>
        <end position="47"/>
    </location>
</feature>
<feature type="domain" description="Reverse transcriptase/retrotransposon-derived protein RNase H-like" evidence="2">
    <location>
        <begin position="278"/>
        <end position="376"/>
    </location>
</feature>
<feature type="region of interest" description="Disordered" evidence="1">
    <location>
        <begin position="17"/>
        <end position="47"/>
    </location>
</feature>
<evidence type="ECO:0000313" key="3">
    <source>
        <dbReference type="EnsemblPlants" id="cds.evm.model.05.449"/>
    </source>
</evidence>
<dbReference type="InterPro" id="IPR041577">
    <property type="entry name" value="RT_RNaseH_2"/>
</dbReference>
<reference evidence="3" key="1">
    <citation type="submission" date="2018-11" db="EMBL/GenBank/DDBJ databases">
        <authorList>
            <person name="Grassa J C."/>
        </authorList>
    </citation>
    <scope>NUCLEOTIDE SEQUENCE [LARGE SCALE GENOMIC DNA]</scope>
</reference>
<dbReference type="Proteomes" id="UP000596661">
    <property type="component" value="Chromosome 5"/>
</dbReference>
<sequence>MVSEFFLPLSANKANVGPSTNATLNNSNSSRPINQPNGASNLCQPRNNSDEFNPGYFNHNMPIRLNDHNFLLWKQLVLAPIRGNSGEQKHSIGEVPLHIYAEKVNLQTRFLVIDSPLGYKAILGHPWIHVMKVVPDKQASAWQLQHPTSSSVPREPEMEELNDVCINKDFPDDIVQIGSKLTLEFCVQLNKFLKKYHHIFVWSHEDMTGIDPNIIVHKLQEKTEFVTERGTFCCKVMPFGLKNAGAMYQRRVNWMFADMFGDTMEVYIDDMKTKHFIWIEECQNALDELKAYLSSPPLMVKSKDRETLYNCLTVLAAAVSTVLVREVNGKQQPVYYVSKTLLDAETKYSQLEKLSLALITERRKLRPYFQCHPIVVLTKYPLRSILHKLELSGRL</sequence>
<dbReference type="PANTHER" id="PTHR48475:SF2">
    <property type="entry name" value="RIBONUCLEASE H"/>
    <property type="match status" value="1"/>
</dbReference>
<dbReference type="InterPro" id="IPR043128">
    <property type="entry name" value="Rev_trsase/Diguanyl_cyclase"/>
</dbReference>
<accession>A0A803PQG2</accession>
<dbReference type="EnsemblPlants" id="evm.model.05.449">
    <property type="protein sequence ID" value="cds.evm.model.05.449"/>
    <property type="gene ID" value="evm.TU.05.449"/>
</dbReference>
<reference evidence="3" key="2">
    <citation type="submission" date="2021-03" db="UniProtKB">
        <authorList>
            <consortium name="EnsemblPlants"/>
        </authorList>
    </citation>
    <scope>IDENTIFICATION</scope>
</reference>
<dbReference type="InterPro" id="IPR043502">
    <property type="entry name" value="DNA/RNA_pol_sf"/>
</dbReference>
<name>A0A803PQG2_CANSA</name>
<dbReference type="SUPFAM" id="SSF56672">
    <property type="entry name" value="DNA/RNA polymerases"/>
    <property type="match status" value="1"/>
</dbReference>
<dbReference type="Gramene" id="evm.model.05.449">
    <property type="protein sequence ID" value="cds.evm.model.05.449"/>
    <property type="gene ID" value="evm.TU.05.449"/>
</dbReference>
<evidence type="ECO:0000256" key="1">
    <source>
        <dbReference type="SAM" id="MobiDB-lite"/>
    </source>
</evidence>
<dbReference type="Pfam" id="PF17919">
    <property type="entry name" value="RT_RNaseH_2"/>
    <property type="match status" value="1"/>
</dbReference>
<evidence type="ECO:0000313" key="4">
    <source>
        <dbReference type="Proteomes" id="UP000596661"/>
    </source>
</evidence>
<protein>
    <recommendedName>
        <fullName evidence="2">Reverse transcriptase/retrotransposon-derived protein RNase H-like domain-containing protein</fullName>
    </recommendedName>
</protein>
<feature type="compositionally biased region" description="Low complexity" evidence="1">
    <location>
        <begin position="19"/>
        <end position="30"/>
    </location>
</feature>
<dbReference type="AlphaFoldDB" id="A0A803PQG2"/>
<organism evidence="3 4">
    <name type="scientific">Cannabis sativa</name>
    <name type="common">Hemp</name>
    <name type="synonym">Marijuana</name>
    <dbReference type="NCBI Taxonomy" id="3483"/>
    <lineage>
        <taxon>Eukaryota</taxon>
        <taxon>Viridiplantae</taxon>
        <taxon>Streptophyta</taxon>
        <taxon>Embryophyta</taxon>
        <taxon>Tracheophyta</taxon>
        <taxon>Spermatophyta</taxon>
        <taxon>Magnoliopsida</taxon>
        <taxon>eudicotyledons</taxon>
        <taxon>Gunneridae</taxon>
        <taxon>Pentapetalae</taxon>
        <taxon>rosids</taxon>
        <taxon>fabids</taxon>
        <taxon>Rosales</taxon>
        <taxon>Cannabaceae</taxon>
        <taxon>Cannabis</taxon>
    </lineage>
</organism>
<dbReference type="Gene3D" id="3.30.70.270">
    <property type="match status" value="1"/>
</dbReference>
<dbReference type="Gene3D" id="3.10.10.10">
    <property type="entry name" value="HIV Type 1 Reverse Transcriptase, subunit A, domain 1"/>
    <property type="match status" value="1"/>
</dbReference>
<keyword evidence="4" id="KW-1185">Reference proteome</keyword>